<dbReference type="Proteomes" id="UP001245184">
    <property type="component" value="Unassembled WGS sequence"/>
</dbReference>
<evidence type="ECO:0000313" key="3">
    <source>
        <dbReference type="Proteomes" id="UP001245184"/>
    </source>
</evidence>
<dbReference type="RefSeq" id="WP_035570542.1">
    <property type="nucleotide sequence ID" value="NZ_ATXV01000015.1"/>
</dbReference>
<protein>
    <recommendedName>
        <fullName evidence="1">NERD domain-containing protein</fullName>
    </recommendedName>
</protein>
<gene>
    <name evidence="2" type="ORF">QF025_006503</name>
</gene>
<reference evidence="2 3" key="1">
    <citation type="submission" date="2023-08" db="EMBL/GenBank/DDBJ databases">
        <title>Genome sequencing of plant associated microbes to promote plant fitness in Sorghum bicolor and Oryza sativa.</title>
        <authorList>
            <person name="Coleman-Derr D."/>
        </authorList>
    </citation>
    <scope>NUCLEOTIDE SEQUENCE [LARGE SCALE GENOMIC DNA]</scope>
    <source>
        <strain evidence="2 3">SLBN-33</strain>
    </source>
</reference>
<evidence type="ECO:0000259" key="1">
    <source>
        <dbReference type="PROSITE" id="PS50965"/>
    </source>
</evidence>
<dbReference type="PROSITE" id="PS50965">
    <property type="entry name" value="NERD"/>
    <property type="match status" value="1"/>
</dbReference>
<proteinExistence type="predicted"/>
<sequence>MLIQKILGLAIGLLYAYLSFSQQRLADDDAREARAAPAQERGEEGEREVSAELRWHLTRLCGDDWLVLDGLVLIHAPGSDFPTAEIDHLAIAPFGVFVVETKHWAGVVTHGETDDTLTLTTVDGQRFVRTSPLKQNAAKVRFLRSLLPPRLWIVEGLGVFSHEAVMVAPALPAVLLERSELYRHLRVRQQQFARTGTGRLPVPKIADVILRHADTRPEALAEHRQRIQEGRARGQS</sequence>
<comment type="caution">
    <text evidence="2">The sequence shown here is derived from an EMBL/GenBank/DDBJ whole genome shotgun (WGS) entry which is preliminary data.</text>
</comment>
<name>A0ABD5CRX9_9BURK</name>
<dbReference type="EMBL" id="JAVIZN010000002">
    <property type="protein sequence ID" value="MDR6207783.1"/>
    <property type="molecule type" value="Genomic_DNA"/>
</dbReference>
<evidence type="ECO:0000313" key="2">
    <source>
        <dbReference type="EMBL" id="MDR6207783.1"/>
    </source>
</evidence>
<accession>A0ABD5CRX9</accession>
<organism evidence="2 3">
    <name type="scientific">Paraburkholderia graminis</name>
    <dbReference type="NCBI Taxonomy" id="60548"/>
    <lineage>
        <taxon>Bacteria</taxon>
        <taxon>Pseudomonadati</taxon>
        <taxon>Pseudomonadota</taxon>
        <taxon>Betaproteobacteria</taxon>
        <taxon>Burkholderiales</taxon>
        <taxon>Burkholderiaceae</taxon>
        <taxon>Paraburkholderia</taxon>
    </lineage>
</organism>
<dbReference type="InterPro" id="IPR011528">
    <property type="entry name" value="NERD"/>
</dbReference>
<dbReference type="AlphaFoldDB" id="A0ABD5CRX9"/>
<feature type="domain" description="NERD" evidence="1">
    <location>
        <begin position="41"/>
        <end position="166"/>
    </location>
</feature>
<dbReference type="Pfam" id="PF08378">
    <property type="entry name" value="NERD"/>
    <property type="match status" value="1"/>
</dbReference>